<dbReference type="HAMAP" id="MF_00171">
    <property type="entry name" value="TruA"/>
    <property type="match status" value="1"/>
</dbReference>
<name>A0A3D8J1H6_9HELI</name>
<dbReference type="EMBL" id="NXLX01000029">
    <property type="protein sequence ID" value="RDU71367.1"/>
    <property type="molecule type" value="Genomic_DNA"/>
</dbReference>
<accession>A0A3D8J1H6</accession>
<comment type="function">
    <text evidence="4">Formation of pseudouridine at positions 38, 39 and 40 in the anticodon stem and loop of transfer RNAs.</text>
</comment>
<dbReference type="PIRSF" id="PIRSF001430">
    <property type="entry name" value="tRNA_psdUrid_synth"/>
    <property type="match status" value="1"/>
</dbReference>
<evidence type="ECO:0000256" key="2">
    <source>
        <dbReference type="ARBA" id="ARBA00022694"/>
    </source>
</evidence>
<dbReference type="InterPro" id="IPR020094">
    <property type="entry name" value="TruA/RsuA/RluB/E/F_N"/>
</dbReference>
<dbReference type="AlphaFoldDB" id="A0A3D8J1H6"/>
<feature type="domain" description="Pseudouridine synthase I TruA alpha/beta" evidence="8">
    <location>
        <begin position="139"/>
        <end position="243"/>
    </location>
</feature>
<dbReference type="InterPro" id="IPR001406">
    <property type="entry name" value="PsdUridine_synth_TruA"/>
</dbReference>
<evidence type="ECO:0000313" key="10">
    <source>
        <dbReference type="Proteomes" id="UP000256695"/>
    </source>
</evidence>
<evidence type="ECO:0000256" key="3">
    <source>
        <dbReference type="ARBA" id="ARBA00023235"/>
    </source>
</evidence>
<dbReference type="SUPFAM" id="SSF55120">
    <property type="entry name" value="Pseudouridine synthase"/>
    <property type="match status" value="1"/>
</dbReference>
<dbReference type="Pfam" id="PF01416">
    <property type="entry name" value="PseudoU_synth_1"/>
    <property type="match status" value="2"/>
</dbReference>
<gene>
    <name evidence="4 9" type="primary">truA</name>
    <name evidence="9" type="ORF">CQA57_07785</name>
</gene>
<dbReference type="PANTHER" id="PTHR11142">
    <property type="entry name" value="PSEUDOURIDYLATE SYNTHASE"/>
    <property type="match status" value="1"/>
</dbReference>
<dbReference type="OrthoDB" id="9811823at2"/>
<evidence type="ECO:0000256" key="5">
    <source>
        <dbReference type="PIRSR" id="PIRSR001430-1"/>
    </source>
</evidence>
<dbReference type="EC" id="5.4.99.12" evidence="4"/>
<comment type="caution">
    <text evidence="4">Lacks conserved residue(s) required for the propagation of feature annotation.</text>
</comment>
<dbReference type="Gene3D" id="3.30.70.660">
    <property type="entry name" value="Pseudouridine synthase I, catalytic domain, C-terminal subdomain"/>
    <property type="match status" value="1"/>
</dbReference>
<dbReference type="InterPro" id="IPR020103">
    <property type="entry name" value="PsdUridine_synth_cat_dom_sf"/>
</dbReference>
<evidence type="ECO:0000259" key="8">
    <source>
        <dbReference type="Pfam" id="PF01416"/>
    </source>
</evidence>
<dbReference type="GO" id="GO:0160147">
    <property type="term" value="F:tRNA pseudouridine(38-40) synthase activity"/>
    <property type="evidence" value="ECO:0007669"/>
    <property type="project" value="UniProtKB-EC"/>
</dbReference>
<organism evidence="9 10">
    <name type="scientific">Helicobacter anseris</name>
    <dbReference type="NCBI Taxonomy" id="375926"/>
    <lineage>
        <taxon>Bacteria</taxon>
        <taxon>Pseudomonadati</taxon>
        <taxon>Campylobacterota</taxon>
        <taxon>Epsilonproteobacteria</taxon>
        <taxon>Campylobacterales</taxon>
        <taxon>Helicobacteraceae</taxon>
        <taxon>Helicobacter</taxon>
    </lineage>
</organism>
<dbReference type="NCBIfam" id="TIGR00071">
    <property type="entry name" value="hisT_truA"/>
    <property type="match status" value="1"/>
</dbReference>
<comment type="caution">
    <text evidence="9">The sequence shown here is derived from an EMBL/GenBank/DDBJ whole genome shotgun (WGS) entry which is preliminary data.</text>
</comment>
<dbReference type="PANTHER" id="PTHR11142:SF0">
    <property type="entry name" value="TRNA PSEUDOURIDINE SYNTHASE-LIKE 1"/>
    <property type="match status" value="1"/>
</dbReference>
<dbReference type="Gene3D" id="3.30.70.580">
    <property type="entry name" value="Pseudouridine synthase I, catalytic domain, N-terminal subdomain"/>
    <property type="match status" value="1"/>
</dbReference>
<feature type="binding site" evidence="4 6">
    <location>
        <position position="108"/>
    </location>
    <ligand>
        <name>substrate</name>
    </ligand>
</feature>
<dbReference type="InterPro" id="IPR020095">
    <property type="entry name" value="PsdUridine_synth_TruA_C"/>
</dbReference>
<comment type="similarity">
    <text evidence="1 4 7">Belongs to the tRNA pseudouridine synthase TruA family.</text>
</comment>
<dbReference type="InterPro" id="IPR020097">
    <property type="entry name" value="PsdUridine_synth_TruA_a/b_dom"/>
</dbReference>
<evidence type="ECO:0000256" key="7">
    <source>
        <dbReference type="RuleBase" id="RU003792"/>
    </source>
</evidence>
<dbReference type="GO" id="GO:0003723">
    <property type="term" value="F:RNA binding"/>
    <property type="evidence" value="ECO:0007669"/>
    <property type="project" value="InterPro"/>
</dbReference>
<keyword evidence="2 4" id="KW-0819">tRNA processing</keyword>
<reference evidence="9 10" key="1">
    <citation type="submission" date="2018-04" db="EMBL/GenBank/DDBJ databases">
        <title>Novel Campyloabacter and Helicobacter Species and Strains.</title>
        <authorList>
            <person name="Mannion A.J."/>
            <person name="Shen Z."/>
            <person name="Fox J.G."/>
        </authorList>
    </citation>
    <scope>NUCLEOTIDE SEQUENCE [LARGE SCALE GENOMIC DNA]</scope>
    <source>
        <strain evidence="9 10">MIT 04-9362</strain>
    </source>
</reference>
<keyword evidence="3 4" id="KW-0413">Isomerase</keyword>
<evidence type="ECO:0000256" key="6">
    <source>
        <dbReference type="PIRSR" id="PIRSR001430-2"/>
    </source>
</evidence>
<dbReference type="RefSeq" id="WP_115579674.1">
    <property type="nucleotide sequence ID" value="NZ_NXLX01000029.1"/>
</dbReference>
<proteinExistence type="inferred from homology"/>
<evidence type="ECO:0000256" key="4">
    <source>
        <dbReference type="HAMAP-Rule" id="MF_00171"/>
    </source>
</evidence>
<sequence length="243" mass="28583">MFVAAKIAYDGSKFYGFAKQQEYLSVIGFLEDVMQKLGIKTKVIGAGRTDKGVHATGQIIKFEIPNFWNLDRLLYLLNLKTYPMVLFKRIWEVAENFHPRFDAKRREYRYIFGSSKKNIYLHSYVSYEQYGDKEKIKEAMRMFIGKHDFALFSKSGSDAKTSVREIYKAYLYEHCIFQEEYLVACFQANGFLYAQIRMMMGAILAFSRGEFSLEDMRLQLLAKKRIYWIPSSPNGLYLTKIFY</sequence>
<dbReference type="CDD" id="cd02570">
    <property type="entry name" value="PseudoU_synth_EcTruA"/>
    <property type="match status" value="1"/>
</dbReference>
<dbReference type="Proteomes" id="UP000256695">
    <property type="component" value="Unassembled WGS sequence"/>
</dbReference>
<evidence type="ECO:0000256" key="1">
    <source>
        <dbReference type="ARBA" id="ARBA00009375"/>
    </source>
</evidence>
<keyword evidence="10" id="KW-1185">Reference proteome</keyword>
<evidence type="ECO:0000313" key="9">
    <source>
        <dbReference type="EMBL" id="RDU71367.1"/>
    </source>
</evidence>
<comment type="subunit">
    <text evidence="4">Homodimer.</text>
</comment>
<feature type="domain" description="Pseudouridine synthase I TruA alpha/beta" evidence="8">
    <location>
        <begin position="7"/>
        <end position="102"/>
    </location>
</feature>
<protein>
    <recommendedName>
        <fullName evidence="4">tRNA pseudouridine synthase A</fullName>
        <ecNumber evidence="4">5.4.99.12</ecNumber>
    </recommendedName>
    <alternativeName>
        <fullName evidence="4">tRNA pseudouridine(38-40) synthase</fullName>
    </alternativeName>
    <alternativeName>
        <fullName evidence="4">tRNA pseudouridylate synthase I</fullName>
    </alternativeName>
    <alternativeName>
        <fullName evidence="4">tRNA-uridine isomerase I</fullName>
    </alternativeName>
</protein>
<dbReference type="GO" id="GO:0031119">
    <property type="term" value="P:tRNA pseudouridine synthesis"/>
    <property type="evidence" value="ECO:0007669"/>
    <property type="project" value="UniProtKB-UniRule"/>
</dbReference>
<comment type="catalytic activity">
    <reaction evidence="4 7">
        <text>uridine(38/39/40) in tRNA = pseudouridine(38/39/40) in tRNA</text>
        <dbReference type="Rhea" id="RHEA:22376"/>
        <dbReference type="Rhea" id="RHEA-COMP:10085"/>
        <dbReference type="Rhea" id="RHEA-COMP:10087"/>
        <dbReference type="ChEBI" id="CHEBI:65314"/>
        <dbReference type="ChEBI" id="CHEBI:65315"/>
        <dbReference type="EC" id="5.4.99.12"/>
    </reaction>
</comment>
<feature type="active site" description="Nucleophile" evidence="4 5">
    <location>
        <position position="50"/>
    </location>
</feature>